<dbReference type="EMBL" id="GGEC01008461">
    <property type="protein sequence ID" value="MBW88944.1"/>
    <property type="molecule type" value="Transcribed_RNA"/>
</dbReference>
<proteinExistence type="predicted"/>
<reference evidence="1" key="1">
    <citation type="submission" date="2018-02" db="EMBL/GenBank/DDBJ databases">
        <title>Rhizophora mucronata_Transcriptome.</title>
        <authorList>
            <person name="Meera S.P."/>
            <person name="Sreeshan A."/>
            <person name="Augustine A."/>
        </authorList>
    </citation>
    <scope>NUCLEOTIDE SEQUENCE</scope>
    <source>
        <tissue evidence="1">Leaf</tissue>
    </source>
</reference>
<accession>A0A2P2J642</accession>
<protein>
    <submittedName>
        <fullName evidence="1">Uncharacterized protein</fullName>
    </submittedName>
</protein>
<evidence type="ECO:0000313" key="1">
    <source>
        <dbReference type="EMBL" id="MBW88944.1"/>
    </source>
</evidence>
<sequence>MNKTIDRILSLI</sequence>
<organism evidence="1">
    <name type="scientific">Rhizophora mucronata</name>
    <name type="common">Asiatic mangrove</name>
    <dbReference type="NCBI Taxonomy" id="61149"/>
    <lineage>
        <taxon>Eukaryota</taxon>
        <taxon>Viridiplantae</taxon>
        <taxon>Streptophyta</taxon>
        <taxon>Embryophyta</taxon>
        <taxon>Tracheophyta</taxon>
        <taxon>Spermatophyta</taxon>
        <taxon>Magnoliopsida</taxon>
        <taxon>eudicotyledons</taxon>
        <taxon>Gunneridae</taxon>
        <taxon>Pentapetalae</taxon>
        <taxon>rosids</taxon>
        <taxon>fabids</taxon>
        <taxon>Malpighiales</taxon>
        <taxon>Rhizophoraceae</taxon>
        <taxon>Rhizophora</taxon>
    </lineage>
</organism>
<name>A0A2P2J642_RHIMU</name>